<dbReference type="Gene3D" id="3.40.50.1110">
    <property type="entry name" value="SGNH hydrolase"/>
    <property type="match status" value="1"/>
</dbReference>
<dbReference type="InterPro" id="IPR013830">
    <property type="entry name" value="SGNH_hydro"/>
</dbReference>
<keyword evidence="1" id="KW-0732">Signal</keyword>
<name>A0A2N7V6W9_XANCJ</name>
<evidence type="ECO:0000256" key="1">
    <source>
        <dbReference type="SAM" id="SignalP"/>
    </source>
</evidence>
<dbReference type="Proteomes" id="UP000514411">
    <property type="component" value="Chromosome"/>
</dbReference>
<evidence type="ECO:0000313" key="5">
    <source>
        <dbReference type="Proteomes" id="UP000514411"/>
    </source>
</evidence>
<evidence type="ECO:0000313" key="4">
    <source>
        <dbReference type="EMBL" id="CAD1795209.1"/>
    </source>
</evidence>
<dbReference type="InterPro" id="IPR053140">
    <property type="entry name" value="GDSL_Rv0518-like"/>
</dbReference>
<accession>A0A2N7V6W9</accession>
<organism evidence="3">
    <name type="scientific">Xanthomonas campestris pv. juglandis</name>
    <name type="common">Xanthomonas arboricola pv. juglandis</name>
    <dbReference type="NCBI Taxonomy" id="195709"/>
    <lineage>
        <taxon>Bacteria</taxon>
        <taxon>Pseudomonadati</taxon>
        <taxon>Pseudomonadota</taxon>
        <taxon>Gammaproteobacteria</taxon>
        <taxon>Lysobacterales</taxon>
        <taxon>Lysobacteraceae</taxon>
        <taxon>Xanthomonas</taxon>
    </lineage>
</organism>
<reference evidence="3 5" key="1">
    <citation type="submission" date="2020-07" db="EMBL/GenBank/DDBJ databases">
        <authorList>
            <person name="Teixeira M."/>
        </authorList>
    </citation>
    <scope>NUCLEOTIDE SEQUENCE</scope>
    <source>
        <strain evidence="4">3</strain>
        <strain evidence="3">Xanthomonas arboricola pv. juglandis CPBF 427</strain>
    </source>
</reference>
<sequence length="392" mass="41533">MRWRWMMTATLSVVLAGPATAHPAPRWVPAWIASATPDRLDGGADTPLQFADETVRQDMRLGSAAVALRVRISNELGTAPLTVAAGTARLLGGGGGAQPLRFDGRASVTVPPGGVLLSDPVPLRAPALGEVAVSLYFPTPARPAVRRTAVRVVKGQAEVPDSKALAYRQNVISALYVQAPHPRQTVVVALGDSITEGATATRGANGDWPALLARRLEQRCPGSVVVLNAGISGNKLLDDGRSPSALARLDRDVLALPGVDQVILFEGINDLRHSGPPDAIAGRNAADMVLGYRQIVTRLQQHGIAVIGATLTPFGNSDRYEPVAAATRQTLNGFIRDGQAFDAVIDFDAALRDPARPEWLPAALTRDFLHPNDAGYQRMAASVDLSLFCKAR</sequence>
<dbReference type="SUPFAM" id="SSF52266">
    <property type="entry name" value="SGNH hydrolase"/>
    <property type="match status" value="1"/>
</dbReference>
<dbReference type="PANTHER" id="PTHR43784:SF2">
    <property type="entry name" value="GDSL-LIKE LIPASE_ACYLHYDROLASE, PUTATIVE (AFU_ORTHOLOGUE AFUA_2G00820)-RELATED"/>
    <property type="match status" value="1"/>
</dbReference>
<dbReference type="EMBL" id="LR824643">
    <property type="protein sequence ID" value="CAD0337114.1"/>
    <property type="molecule type" value="Genomic_DNA"/>
</dbReference>
<dbReference type="CDD" id="cd01830">
    <property type="entry name" value="XynE_like"/>
    <property type="match status" value="1"/>
</dbReference>
<dbReference type="AlphaFoldDB" id="A0A2N7V6W9"/>
<feature type="domain" description="SGNH hydrolase-type esterase" evidence="2">
    <location>
        <begin position="189"/>
        <end position="378"/>
    </location>
</feature>
<feature type="chain" id="PRO_5039790005" evidence="1">
    <location>
        <begin position="22"/>
        <end position="392"/>
    </location>
</feature>
<feature type="signal peptide" evidence="1">
    <location>
        <begin position="1"/>
        <end position="21"/>
    </location>
</feature>
<gene>
    <name evidence="4" type="ORF">XSP_003185</name>
    <name evidence="3" type="ORF">XSP_003213</name>
</gene>
<evidence type="ECO:0000313" key="3">
    <source>
        <dbReference type="EMBL" id="CAD0337114.1"/>
    </source>
</evidence>
<dbReference type="PANTHER" id="PTHR43784">
    <property type="entry name" value="GDSL-LIKE LIPASE/ACYLHYDROLASE, PUTATIVE (AFU_ORTHOLOGUE AFUA_2G00820)-RELATED"/>
    <property type="match status" value="1"/>
</dbReference>
<dbReference type="InterPro" id="IPR036514">
    <property type="entry name" value="SGNH_hydro_sf"/>
</dbReference>
<dbReference type="EMBL" id="LR861807">
    <property type="protein sequence ID" value="CAD1795209.1"/>
    <property type="molecule type" value="Genomic_DNA"/>
</dbReference>
<dbReference type="Pfam" id="PF13472">
    <property type="entry name" value="Lipase_GDSL_2"/>
    <property type="match status" value="1"/>
</dbReference>
<dbReference type="GO" id="GO:0016788">
    <property type="term" value="F:hydrolase activity, acting on ester bonds"/>
    <property type="evidence" value="ECO:0007669"/>
    <property type="project" value="UniProtKB-ARBA"/>
</dbReference>
<protein>
    <submittedName>
        <fullName evidence="3">SGNH/GDSL hydrolase family protein</fullName>
    </submittedName>
</protein>
<proteinExistence type="predicted"/>
<keyword evidence="3" id="KW-0378">Hydrolase</keyword>
<evidence type="ECO:0000259" key="2">
    <source>
        <dbReference type="Pfam" id="PF13472"/>
    </source>
</evidence>
<dbReference type="OrthoDB" id="1828825at2"/>